<sequence length="416" mass="44441">MSTWFLIVTRSMREHALSTSITVLAAALAGGLVMAVLAIHSATSRAFGGMDLAYDAILGPAGGQSQLVLNTLFHLDASQGNIPWSLYRTIANDPGVERAVPYAVGDNFRGFRIIGTTLEAFEGRSLVEPGTWFDPGKRQAVVGAAVARETGLARGSTFSPSHGLTYDERDPRQHAERYAVVGVMAPTGTPDDRVIFIPIEGVYRMGGHELRGSGEAIDAEAFHAQEIPDAHKEVSAVLLRFRRGGMSPGLRLNRQFNVLNERVTLAWPIAQVLADLYRKLFWAIEVLRTVAGIVVVVAGAGLLASLYNTMSERRRELAVFRALGARRGLVFGVVVGEAVAIAALGSLLGFAVYGAILSRVRDTLLQTTGVVLVPTELGAGLLWVPIGMLGVGVVAGLLPAMKAYTTDPCRTLARSL</sequence>
<evidence type="ECO:0000259" key="7">
    <source>
        <dbReference type="Pfam" id="PF02687"/>
    </source>
</evidence>
<evidence type="ECO:0000313" key="10">
    <source>
        <dbReference type="Proteomes" id="UP000320390"/>
    </source>
</evidence>
<accession>A0A518ESZ6</accession>
<evidence type="ECO:0000256" key="2">
    <source>
        <dbReference type="ARBA" id="ARBA00022475"/>
    </source>
</evidence>
<gene>
    <name evidence="9" type="primary">macB_4</name>
    <name evidence="9" type="ORF">Poly30_27390</name>
</gene>
<dbReference type="InterPro" id="IPR003838">
    <property type="entry name" value="ABC3_permease_C"/>
</dbReference>
<keyword evidence="4 6" id="KW-1133">Transmembrane helix</keyword>
<dbReference type="Pfam" id="PF12704">
    <property type="entry name" value="MacB_PCD"/>
    <property type="match status" value="1"/>
</dbReference>
<dbReference type="GO" id="GO:0016787">
    <property type="term" value="F:hydrolase activity"/>
    <property type="evidence" value="ECO:0007669"/>
    <property type="project" value="UniProtKB-KW"/>
</dbReference>
<evidence type="ECO:0000313" key="9">
    <source>
        <dbReference type="EMBL" id="QDV07220.1"/>
    </source>
</evidence>
<dbReference type="GO" id="GO:0005886">
    <property type="term" value="C:plasma membrane"/>
    <property type="evidence" value="ECO:0007669"/>
    <property type="project" value="UniProtKB-SubCell"/>
</dbReference>
<evidence type="ECO:0000256" key="3">
    <source>
        <dbReference type="ARBA" id="ARBA00022692"/>
    </source>
</evidence>
<dbReference type="GO" id="GO:0005524">
    <property type="term" value="F:ATP binding"/>
    <property type="evidence" value="ECO:0007669"/>
    <property type="project" value="UniProtKB-KW"/>
</dbReference>
<keyword evidence="3 6" id="KW-0812">Transmembrane</keyword>
<feature type="transmembrane region" description="Helical" evidence="6">
    <location>
        <begin position="328"/>
        <end position="357"/>
    </location>
</feature>
<dbReference type="Proteomes" id="UP000320390">
    <property type="component" value="Chromosome"/>
</dbReference>
<dbReference type="PANTHER" id="PTHR43738">
    <property type="entry name" value="ABC TRANSPORTER, MEMBRANE PROTEIN"/>
    <property type="match status" value="1"/>
</dbReference>
<dbReference type="PANTHER" id="PTHR43738:SF2">
    <property type="entry name" value="ABC TRANSPORTER PERMEASE"/>
    <property type="match status" value="1"/>
</dbReference>
<keyword evidence="2" id="KW-1003">Cell membrane</keyword>
<comment type="subcellular location">
    <subcellularLocation>
        <location evidence="1">Cell membrane</location>
        <topology evidence="1">Multi-pass membrane protein</topology>
    </subcellularLocation>
</comment>
<proteinExistence type="predicted"/>
<dbReference type="EC" id="3.6.3.-" evidence="9"/>
<feature type="domain" description="MacB-like periplasmic core" evidence="8">
    <location>
        <begin position="19"/>
        <end position="205"/>
    </location>
</feature>
<dbReference type="InterPro" id="IPR025857">
    <property type="entry name" value="MacB_PCD"/>
</dbReference>
<evidence type="ECO:0000256" key="6">
    <source>
        <dbReference type="SAM" id="Phobius"/>
    </source>
</evidence>
<evidence type="ECO:0000256" key="1">
    <source>
        <dbReference type="ARBA" id="ARBA00004651"/>
    </source>
</evidence>
<dbReference type="Pfam" id="PF02687">
    <property type="entry name" value="FtsX"/>
    <property type="match status" value="1"/>
</dbReference>
<protein>
    <submittedName>
        <fullName evidence="9">Macrolide export ATP-binding/permease protein MacB</fullName>
        <ecNumber evidence="9">3.6.3.-</ecNumber>
    </submittedName>
</protein>
<name>A0A518ESZ6_9BACT</name>
<dbReference type="EMBL" id="CP036434">
    <property type="protein sequence ID" value="QDV07220.1"/>
    <property type="molecule type" value="Genomic_DNA"/>
</dbReference>
<keyword evidence="9" id="KW-0067">ATP-binding</keyword>
<keyword evidence="9" id="KW-0547">Nucleotide-binding</keyword>
<keyword evidence="9" id="KW-0378">Hydrolase</keyword>
<evidence type="ECO:0000256" key="4">
    <source>
        <dbReference type="ARBA" id="ARBA00022989"/>
    </source>
</evidence>
<feature type="transmembrane region" description="Helical" evidence="6">
    <location>
        <begin position="377"/>
        <end position="398"/>
    </location>
</feature>
<evidence type="ECO:0000256" key="5">
    <source>
        <dbReference type="ARBA" id="ARBA00023136"/>
    </source>
</evidence>
<reference evidence="9 10" key="1">
    <citation type="submission" date="2019-02" db="EMBL/GenBank/DDBJ databases">
        <title>Deep-cultivation of Planctomycetes and their phenomic and genomic characterization uncovers novel biology.</title>
        <authorList>
            <person name="Wiegand S."/>
            <person name="Jogler M."/>
            <person name="Boedeker C."/>
            <person name="Pinto D."/>
            <person name="Vollmers J."/>
            <person name="Rivas-Marin E."/>
            <person name="Kohn T."/>
            <person name="Peeters S.H."/>
            <person name="Heuer A."/>
            <person name="Rast P."/>
            <person name="Oberbeckmann S."/>
            <person name="Bunk B."/>
            <person name="Jeske O."/>
            <person name="Meyerdierks A."/>
            <person name="Storesund J.E."/>
            <person name="Kallscheuer N."/>
            <person name="Luecker S."/>
            <person name="Lage O.M."/>
            <person name="Pohl T."/>
            <person name="Merkel B.J."/>
            <person name="Hornburger P."/>
            <person name="Mueller R.-W."/>
            <person name="Bruemmer F."/>
            <person name="Labrenz M."/>
            <person name="Spormann A.M."/>
            <person name="Op den Camp H."/>
            <person name="Overmann J."/>
            <person name="Amann R."/>
            <person name="Jetten M.S.M."/>
            <person name="Mascher T."/>
            <person name="Medema M.H."/>
            <person name="Devos D.P."/>
            <person name="Kaster A.-K."/>
            <person name="Ovreas L."/>
            <person name="Rohde M."/>
            <person name="Galperin M.Y."/>
            <person name="Jogler C."/>
        </authorList>
    </citation>
    <scope>NUCLEOTIDE SEQUENCE [LARGE SCALE GENOMIC DNA]</scope>
    <source>
        <strain evidence="9 10">Poly30</strain>
    </source>
</reference>
<evidence type="ECO:0000259" key="8">
    <source>
        <dbReference type="Pfam" id="PF12704"/>
    </source>
</evidence>
<dbReference type="InterPro" id="IPR051125">
    <property type="entry name" value="ABC-4/HrtB_transporter"/>
</dbReference>
<dbReference type="AlphaFoldDB" id="A0A518ESZ6"/>
<organism evidence="9 10">
    <name type="scientific">Saltatorellus ferox</name>
    <dbReference type="NCBI Taxonomy" id="2528018"/>
    <lineage>
        <taxon>Bacteria</taxon>
        <taxon>Pseudomonadati</taxon>
        <taxon>Planctomycetota</taxon>
        <taxon>Planctomycetia</taxon>
        <taxon>Planctomycetia incertae sedis</taxon>
        <taxon>Saltatorellus</taxon>
    </lineage>
</organism>
<keyword evidence="5 6" id="KW-0472">Membrane</keyword>
<keyword evidence="10" id="KW-1185">Reference proteome</keyword>
<feature type="transmembrane region" description="Helical" evidence="6">
    <location>
        <begin position="280"/>
        <end position="307"/>
    </location>
</feature>
<feature type="domain" description="ABC3 transporter permease C-terminal" evidence="7">
    <location>
        <begin position="290"/>
        <end position="408"/>
    </location>
</feature>